<feature type="repeat" description="PPR" evidence="3">
    <location>
        <begin position="102"/>
        <end position="136"/>
    </location>
</feature>
<evidence type="ECO:0000256" key="2">
    <source>
        <dbReference type="ARBA" id="ARBA00022737"/>
    </source>
</evidence>
<accession>A0A678WE65</accession>
<dbReference type="SUPFAM" id="SSF48452">
    <property type="entry name" value="TPR-like"/>
    <property type="match status" value="1"/>
</dbReference>
<dbReference type="AlphaFoldDB" id="A0A678WE65"/>
<feature type="domain" description="DYW" evidence="4">
    <location>
        <begin position="286"/>
        <end position="378"/>
    </location>
</feature>
<dbReference type="PANTHER" id="PTHR47926">
    <property type="entry name" value="PENTATRICOPEPTIDE REPEAT-CONTAINING PROTEIN"/>
    <property type="match status" value="1"/>
</dbReference>
<proteinExistence type="evidence at transcript level"/>
<evidence type="ECO:0000313" key="5">
    <source>
        <dbReference type="EMBL" id="AYM00993.1"/>
    </source>
</evidence>
<dbReference type="InterPro" id="IPR002885">
    <property type="entry name" value="PPR_rpt"/>
</dbReference>
<sequence length="378" mass="43027">MAQAIASMSFFCTRPILKGFITPLHKKNCPLKFGASNSNSNSNLNSNTIQFAIEALEEMAKNHILADSNHVLELMQLAVDTQSMEGGDRIYEYIIRFSSGYNVTIFNQLIHMYLKLGDYRRGGRIFEQMLCRNIDSWNMMITALVENGEAEAAIQVFTRLSKEDDKLRPDETTFAAVLKACECVGDVKRGRAYFASMSKDYGITPSSDHCMSYANLVRKSNENAADDDAREILSRMPAAQVTQQQKVIGNKRIQQSPVSRRNQAPTDRSMAYDKLVSLSKRAKEAGYVPDTRYVLHDLDREAKERALLYHSERLAIAYGLISTPPGTTLRVIKNLRICGDCHNFIKILSTFEKREFIVRDNKRFHHFKDGECSCRDFW</sequence>
<dbReference type="NCBIfam" id="TIGR00756">
    <property type="entry name" value="PPR"/>
    <property type="match status" value="1"/>
</dbReference>
<dbReference type="GO" id="GO:0009451">
    <property type="term" value="P:RNA modification"/>
    <property type="evidence" value="ECO:0007669"/>
    <property type="project" value="InterPro"/>
</dbReference>
<organism evidence="5">
    <name type="scientific">Salvia miltiorrhiza</name>
    <name type="common">Chinese sage</name>
    <dbReference type="NCBI Taxonomy" id="226208"/>
    <lineage>
        <taxon>Eukaryota</taxon>
        <taxon>Viridiplantae</taxon>
        <taxon>Streptophyta</taxon>
        <taxon>Embryophyta</taxon>
        <taxon>Tracheophyta</taxon>
        <taxon>Spermatophyta</taxon>
        <taxon>Magnoliopsida</taxon>
        <taxon>eudicotyledons</taxon>
        <taxon>Gunneridae</taxon>
        <taxon>Pentapetalae</taxon>
        <taxon>asterids</taxon>
        <taxon>lamiids</taxon>
        <taxon>Lamiales</taxon>
        <taxon>Lamiaceae</taxon>
        <taxon>Nepetoideae</taxon>
        <taxon>Mentheae</taxon>
        <taxon>Salviinae</taxon>
        <taxon>Salvia</taxon>
        <taxon>Salvia incertae sedis</taxon>
    </lineage>
</organism>
<dbReference type="PROSITE" id="PS51375">
    <property type="entry name" value="PPR"/>
    <property type="match status" value="1"/>
</dbReference>
<dbReference type="InterPro" id="IPR011990">
    <property type="entry name" value="TPR-like_helical_dom_sf"/>
</dbReference>
<evidence type="ECO:0000259" key="4">
    <source>
        <dbReference type="Pfam" id="PF14432"/>
    </source>
</evidence>
<dbReference type="GO" id="GO:0008270">
    <property type="term" value="F:zinc ion binding"/>
    <property type="evidence" value="ECO:0007669"/>
    <property type="project" value="InterPro"/>
</dbReference>
<reference evidence="5" key="2">
    <citation type="submission" date="2018-02" db="EMBL/GenBank/DDBJ databases">
        <authorList>
            <person name="Li H.Q."/>
            <person name="Lu S.F."/>
        </authorList>
    </citation>
    <scope>NUCLEOTIDE SEQUENCE</scope>
</reference>
<dbReference type="GO" id="GO:0003723">
    <property type="term" value="F:RNA binding"/>
    <property type="evidence" value="ECO:0007669"/>
    <property type="project" value="InterPro"/>
</dbReference>
<keyword evidence="2" id="KW-0677">Repeat</keyword>
<evidence type="ECO:0000256" key="3">
    <source>
        <dbReference type="PROSITE-ProRule" id="PRU00708"/>
    </source>
</evidence>
<reference evidence="5" key="1">
    <citation type="journal article" date="2018" name="Molecules">
        <title>The Pentatricopeptide Repeat Gene Family in Salvia miltiorrhiza: Genome-Wide Characterization and Expression Analysis.</title>
        <authorList>
            <person name="Li H."/>
            <person name="Li C."/>
            <person name="Deng Y."/>
            <person name="Jiang X."/>
            <person name="Lu S."/>
        </authorList>
    </citation>
    <scope>NUCLEOTIDE SEQUENCE</scope>
</reference>
<dbReference type="Pfam" id="PF14432">
    <property type="entry name" value="DYW_deaminase"/>
    <property type="match status" value="1"/>
</dbReference>
<dbReference type="EMBL" id="MH004993">
    <property type="protein sequence ID" value="AYM00993.1"/>
    <property type="molecule type" value="mRNA"/>
</dbReference>
<dbReference type="PANTHER" id="PTHR47926:SF347">
    <property type="entry name" value="PENTATRICOPEPTIDE REPEAT-CONTAINING PROTEIN"/>
    <property type="match status" value="1"/>
</dbReference>
<protein>
    <submittedName>
        <fullName evidence="5">Pentatricopeptide repeat protein</fullName>
    </submittedName>
</protein>
<comment type="similarity">
    <text evidence="1">Belongs to the PPR family. PCMP-H subfamily.</text>
</comment>
<dbReference type="InterPro" id="IPR046960">
    <property type="entry name" value="PPR_At4g14850-like_plant"/>
</dbReference>
<dbReference type="Gene3D" id="1.25.40.10">
    <property type="entry name" value="Tetratricopeptide repeat domain"/>
    <property type="match status" value="1"/>
</dbReference>
<evidence type="ECO:0000256" key="1">
    <source>
        <dbReference type="ARBA" id="ARBA00006643"/>
    </source>
</evidence>
<dbReference type="InterPro" id="IPR032867">
    <property type="entry name" value="DYW_dom"/>
</dbReference>
<name>A0A678WE65_SALMI</name>
<dbReference type="Pfam" id="PF13812">
    <property type="entry name" value="PPR_3"/>
    <property type="match status" value="1"/>
</dbReference>